<protein>
    <recommendedName>
        <fullName evidence="3">Reverse transcriptase domain-containing protein</fullName>
    </recommendedName>
</protein>
<evidence type="ECO:0008006" key="3">
    <source>
        <dbReference type="Google" id="ProtNLM"/>
    </source>
</evidence>
<evidence type="ECO:0000313" key="1">
    <source>
        <dbReference type="EMBL" id="GBO30987.1"/>
    </source>
</evidence>
<name>A0A4Y2W4X1_ARAVE</name>
<dbReference type="OrthoDB" id="7547758at2759"/>
<dbReference type="EMBL" id="BGPR01054206">
    <property type="protein sequence ID" value="GBO30987.1"/>
    <property type="molecule type" value="Genomic_DNA"/>
</dbReference>
<keyword evidence="2" id="KW-1185">Reference proteome</keyword>
<evidence type="ECO:0000313" key="2">
    <source>
        <dbReference type="Proteomes" id="UP000499080"/>
    </source>
</evidence>
<gene>
    <name evidence="1" type="ORF">AVEN_17756_1</name>
</gene>
<organism evidence="1 2">
    <name type="scientific">Araneus ventricosus</name>
    <name type="common">Orbweaver spider</name>
    <name type="synonym">Epeira ventricosa</name>
    <dbReference type="NCBI Taxonomy" id="182803"/>
    <lineage>
        <taxon>Eukaryota</taxon>
        <taxon>Metazoa</taxon>
        <taxon>Ecdysozoa</taxon>
        <taxon>Arthropoda</taxon>
        <taxon>Chelicerata</taxon>
        <taxon>Arachnida</taxon>
        <taxon>Araneae</taxon>
        <taxon>Araneomorphae</taxon>
        <taxon>Entelegynae</taxon>
        <taxon>Araneoidea</taxon>
        <taxon>Araneidae</taxon>
        <taxon>Araneus</taxon>
    </lineage>
</organism>
<reference evidence="1 2" key="1">
    <citation type="journal article" date="2019" name="Sci. Rep.">
        <title>Orb-weaving spider Araneus ventricosus genome elucidates the spidroin gene catalogue.</title>
        <authorList>
            <person name="Kono N."/>
            <person name="Nakamura H."/>
            <person name="Ohtoshi R."/>
            <person name="Moran D.A.P."/>
            <person name="Shinohara A."/>
            <person name="Yoshida Y."/>
            <person name="Fujiwara M."/>
            <person name="Mori M."/>
            <person name="Tomita M."/>
            <person name="Arakawa K."/>
        </authorList>
    </citation>
    <scope>NUCLEOTIDE SEQUENCE [LARGE SCALE GENOMIC DNA]</scope>
</reference>
<proteinExistence type="predicted"/>
<dbReference type="Proteomes" id="UP000499080">
    <property type="component" value="Unassembled WGS sequence"/>
</dbReference>
<sequence length="142" mass="16302">MMQTEYGIATRGQKQSCTDVSCSGAALWNLTANEALSQQWPDNVYIQAYADDFIILLASNTKIEKEELQGMLPVDGRQLENVKGELLKLKKKETADCNYGTTCPEEWKKQKNKEIADCQTWHNVARTEEQKKQKNKEIDDWQ</sequence>
<dbReference type="AlphaFoldDB" id="A0A4Y2W4X1"/>
<accession>A0A4Y2W4X1</accession>
<comment type="caution">
    <text evidence="1">The sequence shown here is derived from an EMBL/GenBank/DDBJ whole genome shotgun (WGS) entry which is preliminary data.</text>
</comment>